<sequence length="387" mass="42906">MDPFRIDIPESQLDDLRRRIASTRWPVTVSGPGWERGVPVGYLRELADYWQSDYDWRAAERELNRYPQFTTEIDGANVHFLHIRSAESGARPLLLTHGWPGSIVEFLDVIGPLTDPRAHGGDPGDAFHLVIPSLPGHGFSGPITEPGWDVRRVARAWAELMHRLDYDSYVTAGGDWGSIISLELGRVASRHVSGAHVTMLLTTPSGDPEEMAGLSDSDSARLAELGRFDAEMSAYMRVQSTRPLTIGYGLNDSPAGQLAWIVEKFYEWNKAVKSPEEEVGRDRLLTNASIYWLTGTATSSAQLYCESAAYLGALFTPGVSPEPVEVPLGVAVFGQDPALPIRSFAERDFGPIEHWTEYERGGHFAAMEQPEHFVTDLRTFARSLPGR</sequence>
<dbReference type="InterPro" id="IPR029058">
    <property type="entry name" value="AB_hydrolase_fold"/>
</dbReference>
<dbReference type="SUPFAM" id="SSF53474">
    <property type="entry name" value="alpha/beta-Hydrolases"/>
    <property type="match status" value="1"/>
</dbReference>
<dbReference type="PRINTS" id="PR00412">
    <property type="entry name" value="EPOXHYDRLASE"/>
</dbReference>
<evidence type="ECO:0000313" key="6">
    <source>
        <dbReference type="EMBL" id="AGO97163.1"/>
    </source>
</evidence>
<dbReference type="PANTHER" id="PTHR21661:SF35">
    <property type="entry name" value="EPOXIDE HYDROLASE"/>
    <property type="match status" value="1"/>
</dbReference>
<evidence type="ECO:0000256" key="2">
    <source>
        <dbReference type="ARBA" id="ARBA00022797"/>
    </source>
</evidence>
<keyword evidence="2" id="KW-0058">Aromatic hydrocarbons catabolism</keyword>
<dbReference type="PANTHER" id="PTHR21661">
    <property type="entry name" value="EPOXIDE HYDROLASE 1-RELATED"/>
    <property type="match status" value="1"/>
</dbReference>
<evidence type="ECO:0000256" key="1">
    <source>
        <dbReference type="ARBA" id="ARBA00010088"/>
    </source>
</evidence>
<dbReference type="Gene3D" id="3.40.50.1820">
    <property type="entry name" value="alpha/beta hydrolase"/>
    <property type="match status" value="1"/>
</dbReference>
<feature type="domain" description="Epoxide hydrolase N-terminal" evidence="5">
    <location>
        <begin position="2"/>
        <end position="106"/>
    </location>
</feature>
<accession>S4WI19</accession>
<evidence type="ECO:0000256" key="3">
    <source>
        <dbReference type="ARBA" id="ARBA00022801"/>
    </source>
</evidence>
<dbReference type="GO" id="GO:0097176">
    <property type="term" value="P:epoxide metabolic process"/>
    <property type="evidence" value="ECO:0007669"/>
    <property type="project" value="TreeGrafter"/>
</dbReference>
<dbReference type="AlphaFoldDB" id="S4WI19"/>
<keyword evidence="3 6" id="KW-0378">Hydrolase</keyword>
<organism evidence="6">
    <name type="scientific">Streptomyces sp. CNT-179</name>
    <dbReference type="NCBI Taxonomy" id="1338663"/>
    <lineage>
        <taxon>Bacteria</taxon>
        <taxon>Bacillati</taxon>
        <taxon>Actinomycetota</taxon>
        <taxon>Actinomycetes</taxon>
        <taxon>Kitasatosporales</taxon>
        <taxon>Streptomycetaceae</taxon>
        <taxon>Streptomyces</taxon>
    </lineage>
</organism>
<feature type="active site" description="Proton donor" evidence="4">
    <location>
        <position position="304"/>
    </location>
</feature>
<dbReference type="InterPro" id="IPR016292">
    <property type="entry name" value="Epoxide_hydrolase"/>
</dbReference>
<dbReference type="InterPro" id="IPR010497">
    <property type="entry name" value="Epoxide_hydro_N"/>
</dbReference>
<dbReference type="GO" id="GO:0004301">
    <property type="term" value="F:epoxide hydrolase activity"/>
    <property type="evidence" value="ECO:0007669"/>
    <property type="project" value="TreeGrafter"/>
</dbReference>
<comment type="similarity">
    <text evidence="1">Belongs to the peptidase S33 family.</text>
</comment>
<protein>
    <submittedName>
        <fullName evidence="6">Epoxide hydrolase</fullName>
    </submittedName>
</protein>
<feature type="active site" description="Nucleophile" evidence="4">
    <location>
        <position position="175"/>
    </location>
</feature>
<dbReference type="InterPro" id="IPR000639">
    <property type="entry name" value="Epox_hydrolase-like"/>
</dbReference>
<proteinExistence type="inferred from homology"/>
<evidence type="ECO:0000259" key="5">
    <source>
        <dbReference type="Pfam" id="PF06441"/>
    </source>
</evidence>
<dbReference type="EMBL" id="KC863954">
    <property type="protein sequence ID" value="AGO97163.1"/>
    <property type="molecule type" value="Genomic_DNA"/>
</dbReference>
<dbReference type="PIRSF" id="PIRSF001112">
    <property type="entry name" value="Epoxide_hydrolase"/>
    <property type="match status" value="1"/>
</dbReference>
<evidence type="ECO:0000256" key="4">
    <source>
        <dbReference type="PIRSR" id="PIRSR001112-1"/>
    </source>
</evidence>
<name>S4WI19_9ACTN</name>
<reference evidence="6" key="1">
    <citation type="journal article" date="2013" name="J. Am. Chem. Soc.">
        <title>Structures and comparative characterization of biosynthetic gene clusters for cyanosporasides, enediyne-derived natural products from marine actinomycetes.</title>
        <authorList>
            <person name="Lane A.L."/>
            <person name="Nam S.J."/>
            <person name="Fukuda T."/>
            <person name="Yamanaka K."/>
            <person name="Kauffman C.A."/>
            <person name="Jensen P.R."/>
            <person name="Fenical W."/>
            <person name="Moore B.S."/>
        </authorList>
    </citation>
    <scope>NUCLEOTIDE SEQUENCE</scope>
    <source>
        <strain evidence="6">CNT-179</strain>
    </source>
</reference>
<feature type="active site" description="Proton acceptor" evidence="4">
    <location>
        <position position="363"/>
    </location>
</feature>
<dbReference type="Pfam" id="PF06441">
    <property type="entry name" value="EHN"/>
    <property type="match status" value="1"/>
</dbReference>